<evidence type="ECO:0000256" key="4">
    <source>
        <dbReference type="ARBA" id="ARBA00022989"/>
    </source>
</evidence>
<evidence type="ECO:0000256" key="1">
    <source>
        <dbReference type="ARBA" id="ARBA00004448"/>
    </source>
</evidence>
<sequence>MSGDNEQGCVSQAASSAARFSAVGLLVSVYRNAVNQHSAGAFGVFTRSGGDIGYFAAVGAVFAGATCATKAIREKDDFWNAAIGGCLAGATAGARSRNFQSMCFGCFLGGASMGIYQFSGGSLKGLYNPHDSDAQYYRRKEFLQSDAEREEKEKSKQAAKEATQLYN</sequence>
<keyword evidence="5" id="KW-0496">Mitochondrion</keyword>
<evidence type="ECO:0000256" key="2">
    <source>
        <dbReference type="ARBA" id="ARBA00022692"/>
    </source>
</evidence>
<dbReference type="Proteomes" id="UP000070444">
    <property type="component" value="Unassembled WGS sequence"/>
</dbReference>
<evidence type="ECO:0000256" key="7">
    <source>
        <dbReference type="SAM" id="MobiDB-lite"/>
    </source>
</evidence>
<dbReference type="OMA" id="NFRQKDD"/>
<dbReference type="PANTHER" id="PTHR21382">
    <property type="entry name" value="NADH-UBIQUINONE OXIDOREDUCTASE SUBUNIT"/>
    <property type="match status" value="1"/>
</dbReference>
<dbReference type="GO" id="GO:0006120">
    <property type="term" value="P:mitochondrial electron transport, NADH to ubiquinone"/>
    <property type="evidence" value="ECO:0007669"/>
    <property type="project" value="InterPro"/>
</dbReference>
<keyword evidence="2" id="KW-0812">Transmembrane</keyword>
<proteinExistence type="predicted"/>
<reference evidence="8 9" key="1">
    <citation type="journal article" date="2015" name="Genome Biol. Evol.">
        <title>Phylogenomic analyses indicate that early fungi evolved digesting cell walls of algal ancestors of land plants.</title>
        <authorList>
            <person name="Chang Y."/>
            <person name="Wang S."/>
            <person name="Sekimoto S."/>
            <person name="Aerts A.L."/>
            <person name="Choi C."/>
            <person name="Clum A."/>
            <person name="LaButti K.M."/>
            <person name="Lindquist E.A."/>
            <person name="Yee Ngan C."/>
            <person name="Ohm R.A."/>
            <person name="Salamov A.A."/>
            <person name="Grigoriev I.V."/>
            <person name="Spatafora J.W."/>
            <person name="Berbee M.L."/>
        </authorList>
    </citation>
    <scope>NUCLEOTIDE SEQUENCE [LARGE SCALE GENOMIC DNA]</scope>
    <source>
        <strain evidence="8 9">NRRL 28638</strain>
    </source>
</reference>
<gene>
    <name evidence="8" type="ORF">CONCODRAFT_20854</name>
</gene>
<feature type="compositionally biased region" description="Basic and acidic residues" evidence="7">
    <location>
        <begin position="145"/>
        <end position="159"/>
    </location>
</feature>
<evidence type="ECO:0000313" key="8">
    <source>
        <dbReference type="EMBL" id="KXN65188.1"/>
    </source>
</evidence>
<comment type="subcellular location">
    <subcellularLocation>
        <location evidence="1">Mitochondrion inner membrane</location>
        <topology evidence="1">Multi-pass membrane protein</topology>
    </subcellularLocation>
</comment>
<feature type="region of interest" description="Disordered" evidence="7">
    <location>
        <begin position="145"/>
        <end position="167"/>
    </location>
</feature>
<accession>A0A137NR39</accession>
<name>A0A137NR39_CONC2</name>
<dbReference type="Pfam" id="PF02466">
    <property type="entry name" value="Tim17"/>
    <property type="match status" value="1"/>
</dbReference>
<dbReference type="GO" id="GO:0045271">
    <property type="term" value="C:respiratory chain complex I"/>
    <property type="evidence" value="ECO:0007669"/>
    <property type="project" value="InterPro"/>
</dbReference>
<evidence type="ECO:0000256" key="3">
    <source>
        <dbReference type="ARBA" id="ARBA00022792"/>
    </source>
</evidence>
<keyword evidence="3" id="KW-0999">Mitochondrion inner membrane</keyword>
<organism evidence="8 9">
    <name type="scientific">Conidiobolus coronatus (strain ATCC 28846 / CBS 209.66 / NRRL 28638)</name>
    <name type="common">Delacroixia coronata</name>
    <dbReference type="NCBI Taxonomy" id="796925"/>
    <lineage>
        <taxon>Eukaryota</taxon>
        <taxon>Fungi</taxon>
        <taxon>Fungi incertae sedis</taxon>
        <taxon>Zoopagomycota</taxon>
        <taxon>Entomophthoromycotina</taxon>
        <taxon>Entomophthoromycetes</taxon>
        <taxon>Entomophthorales</taxon>
        <taxon>Ancylistaceae</taxon>
        <taxon>Conidiobolus</taxon>
    </lineage>
</organism>
<dbReference type="STRING" id="796925.A0A137NR39"/>
<dbReference type="PANTHER" id="PTHR21382:SF1">
    <property type="entry name" value="NADH DEHYDROGENASE [UBIQUINONE] 1 ALPHA SUBCOMPLEX SUBUNIT 11"/>
    <property type="match status" value="1"/>
</dbReference>
<dbReference type="OrthoDB" id="1913277at2759"/>
<evidence type="ECO:0000256" key="6">
    <source>
        <dbReference type="ARBA" id="ARBA00023136"/>
    </source>
</evidence>
<protein>
    <submittedName>
        <fullName evidence="8">Uncharacterized protein</fullName>
    </submittedName>
</protein>
<dbReference type="InterPro" id="IPR039205">
    <property type="entry name" value="NDUFA11"/>
</dbReference>
<keyword evidence="6" id="KW-0472">Membrane</keyword>
<keyword evidence="4" id="KW-1133">Transmembrane helix</keyword>
<dbReference type="GO" id="GO:0005743">
    <property type="term" value="C:mitochondrial inner membrane"/>
    <property type="evidence" value="ECO:0007669"/>
    <property type="project" value="UniProtKB-SubCell"/>
</dbReference>
<keyword evidence="9" id="KW-1185">Reference proteome</keyword>
<evidence type="ECO:0000313" key="9">
    <source>
        <dbReference type="Proteomes" id="UP000070444"/>
    </source>
</evidence>
<dbReference type="AlphaFoldDB" id="A0A137NR39"/>
<dbReference type="EMBL" id="KQ964952">
    <property type="protein sequence ID" value="KXN65188.1"/>
    <property type="molecule type" value="Genomic_DNA"/>
</dbReference>
<evidence type="ECO:0000256" key="5">
    <source>
        <dbReference type="ARBA" id="ARBA00023128"/>
    </source>
</evidence>